<evidence type="ECO:0000256" key="13">
    <source>
        <dbReference type="ARBA" id="ARBA00043078"/>
    </source>
</evidence>
<feature type="chain" id="PRO_5001633470" description="glucan endo-1,3-beta-D-glucosidase" evidence="14">
    <location>
        <begin position="18"/>
        <end position="177"/>
    </location>
</feature>
<dbReference type="Proteomes" id="UP000030745">
    <property type="component" value="Unassembled WGS sequence"/>
</dbReference>
<keyword evidence="6" id="KW-0472">Membrane</keyword>
<feature type="signal peptide" evidence="14">
    <location>
        <begin position="1"/>
        <end position="17"/>
    </location>
</feature>
<evidence type="ECO:0000256" key="1">
    <source>
        <dbReference type="ARBA" id="ARBA00000382"/>
    </source>
</evidence>
<dbReference type="InterPro" id="IPR017853">
    <property type="entry name" value="GH"/>
</dbReference>
<protein>
    <recommendedName>
        <fullName evidence="3">glucan endo-1,3-beta-D-glucosidase</fullName>
        <ecNumber evidence="3">3.2.1.39</ecNumber>
    </recommendedName>
    <alternativeName>
        <fullName evidence="13">Endo-1,3-beta-glucanase btgC</fullName>
    </alternativeName>
    <alternativeName>
        <fullName evidence="12">Laminarinase btgC</fullName>
    </alternativeName>
</protein>
<dbReference type="VEuPathDB" id="FungiDB:SPRG_18731"/>
<dbReference type="AlphaFoldDB" id="A0A067BLX8"/>
<evidence type="ECO:0000256" key="14">
    <source>
        <dbReference type="SAM" id="SignalP"/>
    </source>
</evidence>
<name>A0A067BLX8_SAPPC</name>
<keyword evidence="16" id="KW-1185">Reference proteome</keyword>
<dbReference type="EMBL" id="KK584606">
    <property type="protein sequence ID" value="KDO15727.1"/>
    <property type="molecule type" value="Genomic_DNA"/>
</dbReference>
<evidence type="ECO:0000256" key="6">
    <source>
        <dbReference type="ARBA" id="ARBA00023136"/>
    </source>
</evidence>
<dbReference type="KEGG" id="spar:SPRG_18731"/>
<evidence type="ECO:0000256" key="8">
    <source>
        <dbReference type="ARBA" id="ARBA00023277"/>
    </source>
</evidence>
<evidence type="ECO:0000256" key="12">
    <source>
        <dbReference type="ARBA" id="ARBA00042373"/>
    </source>
</evidence>
<dbReference type="InterPro" id="IPR050732">
    <property type="entry name" value="Beta-glucan_modifiers"/>
</dbReference>
<dbReference type="GO" id="GO:0042973">
    <property type="term" value="F:glucan endo-1,3-beta-D-glucosidase activity"/>
    <property type="evidence" value="ECO:0007669"/>
    <property type="project" value="UniProtKB-EC"/>
</dbReference>
<dbReference type="GO" id="GO:0005886">
    <property type="term" value="C:plasma membrane"/>
    <property type="evidence" value="ECO:0007669"/>
    <property type="project" value="UniProtKB-SubCell"/>
</dbReference>
<keyword evidence="5" id="KW-0378">Hydrolase</keyword>
<evidence type="ECO:0000313" key="16">
    <source>
        <dbReference type="Proteomes" id="UP000030745"/>
    </source>
</evidence>
<organism evidence="15 16">
    <name type="scientific">Saprolegnia parasitica (strain CBS 223.65)</name>
    <dbReference type="NCBI Taxonomy" id="695850"/>
    <lineage>
        <taxon>Eukaryota</taxon>
        <taxon>Sar</taxon>
        <taxon>Stramenopiles</taxon>
        <taxon>Oomycota</taxon>
        <taxon>Saprolegniomycetes</taxon>
        <taxon>Saprolegniales</taxon>
        <taxon>Saprolegniaceae</taxon>
        <taxon>Saprolegnia</taxon>
    </lineage>
</organism>
<sequence length="177" mass="18593">MKTAAILVATSLAVANATISVPGINYNPRIGPNWGPDATNCKSSAQIDKDFAILAKVTKGVRIYSLTDCNAGELVITAAKKAGLTVWLGLWVGPLPSIFDAEKVKLTELIESGLVDSTVVGIHVGSAAVFRKDVTPEIAIANMKEVKDELATAKINVPVTIADYADTWAANPSMVEA</sequence>
<evidence type="ECO:0000256" key="9">
    <source>
        <dbReference type="ARBA" id="ARBA00023316"/>
    </source>
</evidence>
<keyword evidence="9" id="KW-0961">Cell wall biogenesis/degradation</keyword>
<comment type="subcellular location">
    <subcellularLocation>
        <location evidence="2">Cell membrane</location>
    </subcellularLocation>
</comment>
<dbReference type="PANTHER" id="PTHR16631:SF17">
    <property type="entry name" value="GLUCAN ENDO-1,3-BETA-GLUCOSIDASE BTGC"/>
    <property type="match status" value="1"/>
</dbReference>
<dbReference type="RefSeq" id="XP_012213564.1">
    <property type="nucleotide sequence ID" value="XM_012358174.1"/>
</dbReference>
<evidence type="ECO:0000256" key="4">
    <source>
        <dbReference type="ARBA" id="ARBA00022475"/>
    </source>
</evidence>
<dbReference type="GO" id="GO:0000272">
    <property type="term" value="P:polysaccharide catabolic process"/>
    <property type="evidence" value="ECO:0007669"/>
    <property type="project" value="UniProtKB-KW"/>
</dbReference>
<dbReference type="SUPFAM" id="SSF51445">
    <property type="entry name" value="(Trans)glycosidases"/>
    <property type="match status" value="1"/>
</dbReference>
<dbReference type="GeneID" id="24140253"/>
<keyword evidence="8" id="KW-0119">Carbohydrate metabolism</keyword>
<comment type="catalytic activity">
    <reaction evidence="1">
        <text>Hydrolysis of (1-&gt;3)-beta-D-glucosidic linkages in (1-&gt;3)-beta-D-glucans.</text>
        <dbReference type="EC" id="3.2.1.39"/>
    </reaction>
</comment>
<dbReference type="GO" id="GO:0071555">
    <property type="term" value="P:cell wall organization"/>
    <property type="evidence" value="ECO:0007669"/>
    <property type="project" value="UniProtKB-KW"/>
</dbReference>
<evidence type="ECO:0000256" key="5">
    <source>
        <dbReference type="ARBA" id="ARBA00022801"/>
    </source>
</evidence>
<keyword evidence="7" id="KW-0325">Glycoprotein</keyword>
<dbReference type="EC" id="3.2.1.39" evidence="3"/>
<keyword evidence="14" id="KW-0732">Signal</keyword>
<dbReference type="STRING" id="695850.A0A067BLX8"/>
<accession>A0A067BLX8</accession>
<comment type="function">
    <text evidence="11">Glucanases play a role in cell expansion during growth, in cell-cell fusion during mating, and in spore release during sporulation. This enzyme may be involved in beta-glucan degradation. Active on laminarin and lichenan.</text>
</comment>
<keyword evidence="4" id="KW-1003">Cell membrane</keyword>
<keyword evidence="10" id="KW-0624">Polysaccharide degradation</keyword>
<feature type="non-terminal residue" evidence="15">
    <location>
        <position position="177"/>
    </location>
</feature>
<gene>
    <name evidence="15" type="ORF">SPRG_18731</name>
</gene>
<dbReference type="PANTHER" id="PTHR16631">
    <property type="entry name" value="GLUCAN 1,3-BETA-GLUCOSIDASE"/>
    <property type="match status" value="1"/>
</dbReference>
<evidence type="ECO:0000256" key="2">
    <source>
        <dbReference type="ARBA" id="ARBA00004236"/>
    </source>
</evidence>
<reference evidence="15 16" key="1">
    <citation type="journal article" date="2013" name="PLoS Genet.">
        <title>Distinctive expansion of potential virulence genes in the genome of the oomycete fish pathogen Saprolegnia parasitica.</title>
        <authorList>
            <person name="Jiang R.H."/>
            <person name="de Bruijn I."/>
            <person name="Haas B.J."/>
            <person name="Belmonte R."/>
            <person name="Lobach L."/>
            <person name="Christie J."/>
            <person name="van den Ackerveken G."/>
            <person name="Bottin A."/>
            <person name="Bulone V."/>
            <person name="Diaz-Moreno S.M."/>
            <person name="Dumas B."/>
            <person name="Fan L."/>
            <person name="Gaulin E."/>
            <person name="Govers F."/>
            <person name="Grenville-Briggs L.J."/>
            <person name="Horner N.R."/>
            <person name="Levin J.Z."/>
            <person name="Mammella M."/>
            <person name="Meijer H.J."/>
            <person name="Morris P."/>
            <person name="Nusbaum C."/>
            <person name="Oome S."/>
            <person name="Phillips A.J."/>
            <person name="van Rooyen D."/>
            <person name="Rzeszutek E."/>
            <person name="Saraiva M."/>
            <person name="Secombes C.J."/>
            <person name="Seidl M.F."/>
            <person name="Snel B."/>
            <person name="Stassen J.H."/>
            <person name="Sykes S."/>
            <person name="Tripathy S."/>
            <person name="van den Berg H."/>
            <person name="Vega-Arreguin J.C."/>
            <person name="Wawra S."/>
            <person name="Young S.K."/>
            <person name="Zeng Q."/>
            <person name="Dieguez-Uribeondo J."/>
            <person name="Russ C."/>
            <person name="Tyler B.M."/>
            <person name="van West P."/>
        </authorList>
    </citation>
    <scope>NUCLEOTIDE SEQUENCE [LARGE SCALE GENOMIC DNA]</scope>
    <source>
        <strain evidence="15 16">CBS 223.65</strain>
    </source>
</reference>
<evidence type="ECO:0000256" key="7">
    <source>
        <dbReference type="ARBA" id="ARBA00023180"/>
    </source>
</evidence>
<evidence type="ECO:0000256" key="10">
    <source>
        <dbReference type="ARBA" id="ARBA00023326"/>
    </source>
</evidence>
<evidence type="ECO:0000256" key="3">
    <source>
        <dbReference type="ARBA" id="ARBA00012780"/>
    </source>
</evidence>
<evidence type="ECO:0000256" key="11">
    <source>
        <dbReference type="ARBA" id="ARBA00037649"/>
    </source>
</evidence>
<proteinExistence type="predicted"/>
<evidence type="ECO:0000313" key="15">
    <source>
        <dbReference type="EMBL" id="KDO15727.1"/>
    </source>
</evidence>
<dbReference type="OrthoDB" id="77201at2759"/>